<dbReference type="AlphaFoldDB" id="A0A098E7D6"/>
<protein>
    <submittedName>
        <fullName evidence="1">Uncharacterized protein</fullName>
    </submittedName>
</protein>
<dbReference type="EMBL" id="CCXY01000087">
    <property type="protein sequence ID" value="CEG11923.1"/>
    <property type="molecule type" value="Genomic_DNA"/>
</dbReference>
<proteinExistence type="predicted"/>
<sequence>MNSLSTEQAEVDNIIEDMSVLQKYIVLLISANNNESIKGNTLFQKELFLIAKNIKEVEEEASFISDFYGPFSENAKEQLDELSLDEVVVKDKNRMFLSKLGSQVAQKIEQKTPKQELEMISEFKRLLNDLNNEEVLTFIYFTFPEFTDESLVLDEIKKNRKQVALKLYKKEKISLQRATEIAGEPLEKFIKNVEK</sequence>
<gene>
    <name evidence="1" type="ORF">MSIBF_A1770012</name>
</gene>
<evidence type="ECO:0000313" key="1">
    <source>
        <dbReference type="EMBL" id="CEG11923.1"/>
    </source>
</evidence>
<accession>A0A098E7D6</accession>
<name>A0A098E7D6_9ZZZZ</name>
<reference evidence="1" key="1">
    <citation type="submission" date="2014-09" db="EMBL/GenBank/DDBJ databases">
        <authorList>
            <person name="Probst J Alexander"/>
        </authorList>
    </citation>
    <scope>NUCLEOTIDE SEQUENCE</scope>
</reference>
<organism evidence="1">
    <name type="scientific">groundwater metagenome</name>
    <dbReference type="NCBI Taxonomy" id="717931"/>
    <lineage>
        <taxon>unclassified sequences</taxon>
        <taxon>metagenomes</taxon>
        <taxon>ecological metagenomes</taxon>
    </lineage>
</organism>